<sequence length="81" mass="8733">MSPLSETLLDGMARLSGAQIICGTRRSAMSQKKKKKSPPNTDKPSKLGIPGQERKGLATLQQRIAKSKPCGCLLHGTVRFV</sequence>
<dbReference type="EMBL" id="CP034205">
    <property type="protein sequence ID" value="QBZ56766.1"/>
    <property type="molecule type" value="Genomic_DNA"/>
</dbReference>
<proteinExistence type="predicted"/>
<feature type="region of interest" description="Disordered" evidence="1">
    <location>
        <begin position="24"/>
        <end position="53"/>
    </location>
</feature>
<reference evidence="2 3" key="1">
    <citation type="journal article" date="2019" name="Mol. Biol. Evol.">
        <title>Blast fungal genomes show frequent chromosomal changes, gene gains and losses, and effector gene turnover.</title>
        <authorList>
            <person name="Gomez Luciano L.B."/>
            <person name="Jason Tsai I."/>
            <person name="Chuma I."/>
            <person name="Tosa Y."/>
            <person name="Chen Y.H."/>
            <person name="Li J.Y."/>
            <person name="Li M.Y."/>
            <person name="Jade Lu M.Y."/>
            <person name="Nakayashiki H."/>
            <person name="Li W.H."/>
        </authorList>
    </citation>
    <scope>NUCLEOTIDE SEQUENCE [LARGE SCALE GENOMIC DNA]</scope>
    <source>
        <strain evidence="2">MZ5-1-6</strain>
    </source>
</reference>
<accession>A0A4P7N772</accession>
<evidence type="ECO:0000256" key="1">
    <source>
        <dbReference type="SAM" id="MobiDB-lite"/>
    </source>
</evidence>
<protein>
    <submittedName>
        <fullName evidence="2">Uncharacterized protein</fullName>
    </submittedName>
</protein>
<gene>
    <name evidence="2" type="ORF">PoMZ_01682</name>
</gene>
<dbReference type="AlphaFoldDB" id="A0A4P7N772"/>
<evidence type="ECO:0000313" key="3">
    <source>
        <dbReference type="Proteomes" id="UP000294847"/>
    </source>
</evidence>
<organism evidence="2 3">
    <name type="scientific">Pyricularia oryzae</name>
    <name type="common">Rice blast fungus</name>
    <name type="synonym">Magnaporthe oryzae</name>
    <dbReference type="NCBI Taxonomy" id="318829"/>
    <lineage>
        <taxon>Eukaryota</taxon>
        <taxon>Fungi</taxon>
        <taxon>Dikarya</taxon>
        <taxon>Ascomycota</taxon>
        <taxon>Pezizomycotina</taxon>
        <taxon>Sordariomycetes</taxon>
        <taxon>Sordariomycetidae</taxon>
        <taxon>Magnaporthales</taxon>
        <taxon>Pyriculariaceae</taxon>
        <taxon>Pyricularia</taxon>
    </lineage>
</organism>
<evidence type="ECO:0000313" key="2">
    <source>
        <dbReference type="EMBL" id="QBZ56766.1"/>
    </source>
</evidence>
<dbReference type="Proteomes" id="UP000294847">
    <property type="component" value="Chromosome 2"/>
</dbReference>
<name>A0A4P7N772_PYROR</name>